<feature type="compositionally biased region" description="Basic and acidic residues" evidence="1">
    <location>
        <begin position="46"/>
        <end position="59"/>
    </location>
</feature>
<organism evidence="2 3">
    <name type="scientific">Burkholderia multivorans</name>
    <dbReference type="NCBI Taxonomy" id="87883"/>
    <lineage>
        <taxon>Bacteria</taxon>
        <taxon>Pseudomonadati</taxon>
        <taxon>Pseudomonadota</taxon>
        <taxon>Betaproteobacteria</taxon>
        <taxon>Burkholderiales</taxon>
        <taxon>Burkholderiaceae</taxon>
        <taxon>Burkholderia</taxon>
        <taxon>Burkholderia cepacia complex</taxon>
    </lineage>
</organism>
<dbReference type="Proteomes" id="UP001196915">
    <property type="component" value="Unassembled WGS sequence"/>
</dbReference>
<comment type="caution">
    <text evidence="2">The sequence shown here is derived from an EMBL/GenBank/DDBJ whole genome shotgun (WGS) entry which is preliminary data.</text>
</comment>
<dbReference type="EMBL" id="JAHPMX010000006">
    <property type="protein sequence ID" value="MBU9357507.1"/>
    <property type="molecule type" value="Genomic_DNA"/>
</dbReference>
<evidence type="ECO:0000313" key="2">
    <source>
        <dbReference type="EMBL" id="MBU9357507.1"/>
    </source>
</evidence>
<reference evidence="2" key="1">
    <citation type="submission" date="2021-06" db="EMBL/GenBank/DDBJ databases">
        <title>A collection of bacterial strains from the Burkholderia cepacia Research Laboratory and Repository.</title>
        <authorList>
            <person name="Lipuma J."/>
            <person name="Spilker T."/>
        </authorList>
    </citation>
    <scope>NUCLEOTIDE SEQUENCE</scope>
    <source>
        <strain evidence="2">AU37435</strain>
    </source>
</reference>
<gene>
    <name evidence="2" type="ORF">KTE52_14330</name>
</gene>
<name>A0AAP2HK47_9BURK</name>
<feature type="region of interest" description="Disordered" evidence="1">
    <location>
        <begin position="38"/>
        <end position="103"/>
    </location>
</feature>
<dbReference type="AlphaFoldDB" id="A0AAP2HK47"/>
<feature type="compositionally biased region" description="Polar residues" evidence="1">
    <location>
        <begin position="83"/>
        <end position="92"/>
    </location>
</feature>
<accession>A0AAP2HK47</accession>
<sequence length="261" mass="28289">MTAEEFQKMLSPMVAQAINDSVATHFAPLRAEIEALKTAKALNDSESDKETGDEKKENDSFEAPVKTADESASAPVDPLTAAPVTNDTPTNPETDEAQETAQNSEIAELKAKIAALEAAQAAQAAPAPALSDEEEAAIADAYTHADSIYQLHGMRAPKHMERESLVAYRRRLAKGLQKFSPAQKAVKLSEINDSALLSLAEREIYADAANAANSREIRRPVRVVEKNVNGVRMQQLEGVTAKEWMSDFMAPGFSARLARPQ</sequence>
<dbReference type="RefSeq" id="WP_217078735.1">
    <property type="nucleotide sequence ID" value="NZ_JAHPMX010000006.1"/>
</dbReference>
<evidence type="ECO:0000313" key="3">
    <source>
        <dbReference type="Proteomes" id="UP001196915"/>
    </source>
</evidence>
<evidence type="ECO:0000256" key="1">
    <source>
        <dbReference type="SAM" id="MobiDB-lite"/>
    </source>
</evidence>
<protein>
    <submittedName>
        <fullName evidence="2">Uncharacterized protein</fullName>
    </submittedName>
</protein>
<proteinExistence type="predicted"/>